<accession>A0A978UU25</accession>
<protein>
    <submittedName>
        <fullName evidence="1">Uncharacterized protein</fullName>
    </submittedName>
</protein>
<proteinExistence type="predicted"/>
<reference evidence="1" key="1">
    <citation type="journal article" date="2021" name="Front. Plant Sci.">
        <title>Chromosome-Scale Genome Assembly for Chinese Sour Jujube and Insights Into Its Genome Evolution and Domestication Signature.</title>
        <authorList>
            <person name="Shen L.-Y."/>
            <person name="Luo H."/>
            <person name="Wang X.-L."/>
            <person name="Wang X.-M."/>
            <person name="Qiu X.-J."/>
            <person name="Liu H."/>
            <person name="Zhou S.-S."/>
            <person name="Jia K.-H."/>
            <person name="Nie S."/>
            <person name="Bao Y.-T."/>
            <person name="Zhang R.-G."/>
            <person name="Yun Q.-Z."/>
            <person name="Chai Y.-H."/>
            <person name="Lu J.-Y."/>
            <person name="Li Y."/>
            <person name="Zhao S.-W."/>
            <person name="Mao J.-F."/>
            <person name="Jia S.-G."/>
            <person name="Mao Y.-M."/>
        </authorList>
    </citation>
    <scope>NUCLEOTIDE SEQUENCE</scope>
    <source>
        <strain evidence="1">AT0</strain>
        <tissue evidence="1">Leaf</tissue>
    </source>
</reference>
<dbReference type="AlphaFoldDB" id="A0A978UU25"/>
<dbReference type="Proteomes" id="UP000813462">
    <property type="component" value="Unassembled WGS sequence"/>
</dbReference>
<evidence type="ECO:0000313" key="1">
    <source>
        <dbReference type="EMBL" id="KAH7518375.1"/>
    </source>
</evidence>
<name>A0A978UU25_ZIZJJ</name>
<sequence length="171" mass="19925">MMMNHESGEFHLHQKYISSNFISKYSLLEGDMNPYIFICIPSEGTREEDDTTRERVIHIRPTPTHPQPLADRLDCWCVSSNDVVVVSLWNHHKFLRNLQLYRPFVISSLEDSYKMEIEIYNCKYKTRNIIKASPRIASHGLHDMVVYVNKSIPGSILFKSPGISRKEGIRE</sequence>
<comment type="caution">
    <text evidence="1">The sequence shown here is derived from an EMBL/GenBank/DDBJ whole genome shotgun (WGS) entry which is preliminary data.</text>
</comment>
<organism evidence="1 2">
    <name type="scientific">Ziziphus jujuba var. spinosa</name>
    <dbReference type="NCBI Taxonomy" id="714518"/>
    <lineage>
        <taxon>Eukaryota</taxon>
        <taxon>Viridiplantae</taxon>
        <taxon>Streptophyta</taxon>
        <taxon>Embryophyta</taxon>
        <taxon>Tracheophyta</taxon>
        <taxon>Spermatophyta</taxon>
        <taxon>Magnoliopsida</taxon>
        <taxon>eudicotyledons</taxon>
        <taxon>Gunneridae</taxon>
        <taxon>Pentapetalae</taxon>
        <taxon>rosids</taxon>
        <taxon>fabids</taxon>
        <taxon>Rosales</taxon>
        <taxon>Rhamnaceae</taxon>
        <taxon>Paliureae</taxon>
        <taxon>Ziziphus</taxon>
    </lineage>
</organism>
<evidence type="ECO:0000313" key="2">
    <source>
        <dbReference type="Proteomes" id="UP000813462"/>
    </source>
</evidence>
<dbReference type="EMBL" id="JAEACU010000009">
    <property type="protein sequence ID" value="KAH7518375.1"/>
    <property type="molecule type" value="Genomic_DNA"/>
</dbReference>
<gene>
    <name evidence="1" type="ORF">FEM48_Zijuj09G0165100</name>
</gene>